<organism evidence="1 2">
    <name type="scientific">Gordonia phage Daredevil</name>
    <dbReference type="NCBI Taxonomy" id="2283286"/>
    <lineage>
        <taxon>Viruses</taxon>
        <taxon>Duplodnaviria</taxon>
        <taxon>Heunggongvirae</taxon>
        <taxon>Uroviricota</taxon>
        <taxon>Caudoviricetes</taxon>
        <taxon>Daredevilvirus</taxon>
        <taxon>Daredevilvirus daredevil</taxon>
    </lineage>
</organism>
<gene>
    <name evidence="1" type="primary">52</name>
    <name evidence="1" type="ORF">SEA_DAREDEVIL_52</name>
</gene>
<protein>
    <submittedName>
        <fullName evidence="1">Uncharacterized protein</fullName>
    </submittedName>
</protein>
<dbReference type="RefSeq" id="YP_009807166.1">
    <property type="nucleotide sequence ID" value="NC_048021.1"/>
</dbReference>
<accession>A0A345MIQ8</accession>
<reference evidence="2" key="1">
    <citation type="submission" date="2018-07" db="EMBL/GenBank/DDBJ databases">
        <authorList>
            <person name="Quirk P.G."/>
            <person name="Krulwich T.A."/>
        </authorList>
    </citation>
    <scope>NUCLEOTIDE SEQUENCE [LARGE SCALE GENOMIC DNA]</scope>
</reference>
<dbReference type="EMBL" id="MH590603">
    <property type="protein sequence ID" value="AXH70439.1"/>
    <property type="molecule type" value="Genomic_DNA"/>
</dbReference>
<evidence type="ECO:0000313" key="1">
    <source>
        <dbReference type="EMBL" id="AXH70439.1"/>
    </source>
</evidence>
<name>A0A345MIQ8_9CAUD</name>
<proteinExistence type="predicted"/>
<dbReference type="KEGG" id="vg:54998042"/>
<evidence type="ECO:0000313" key="2">
    <source>
        <dbReference type="Proteomes" id="UP000257597"/>
    </source>
</evidence>
<dbReference type="Proteomes" id="UP000257597">
    <property type="component" value="Segment"/>
</dbReference>
<keyword evidence="2" id="KW-1185">Reference proteome</keyword>
<sequence>MPGMMHHNCSRGCCLRGSRRIDYEEVRRQIEDELHGLPEVDLTLCPILNIRCPDDCAGDYC</sequence>
<dbReference type="GeneID" id="54998042"/>